<accession>S3EE23</accession>
<dbReference type="OrthoDB" id="4758907at2759"/>
<evidence type="ECO:0000313" key="2">
    <source>
        <dbReference type="Proteomes" id="UP000016922"/>
    </source>
</evidence>
<organism evidence="1 2">
    <name type="scientific">Glarea lozoyensis (strain ATCC 20868 / MF5171)</name>
    <dbReference type="NCBI Taxonomy" id="1116229"/>
    <lineage>
        <taxon>Eukaryota</taxon>
        <taxon>Fungi</taxon>
        <taxon>Dikarya</taxon>
        <taxon>Ascomycota</taxon>
        <taxon>Pezizomycotina</taxon>
        <taxon>Leotiomycetes</taxon>
        <taxon>Helotiales</taxon>
        <taxon>Helotiaceae</taxon>
        <taxon>Glarea</taxon>
    </lineage>
</organism>
<name>S3EE23_GLAL2</name>
<sequence>MAYAASQFASLPEMLSDLSHFVVNRQLLYNLCLVNKTFNSAFTPRLYEEIWFRPNNAFLLFHGSLLDNKALLYTRKIGLAVRLNFPPERGDGHLMTVVCGHYNQGMRDLLPKMPQLSEFRATKVDQSAAQLTWLTHFGSLDKYPTLERLGSEAVDCTEQYLGFWEQTCLDYVEAGGTPLQLKKLVLGRSMILRKPGTYLEGLTDLTYLEDVYIHNKYSFTPLGTIMNDENVAWSILTPSHCPKLSKFEVTNFSESEKKWAQDLDKSQIRQLATRYGLIKDLACLISNKVDNRREPQPKLKSLTTGINPIYGSSHDGDDLNARKLQNLQALSAFASCDTPERQSKTLERIKGATQLEQLHLYGCRVQHEEHMPVYGSFGYEIALRCTKLRYLRLDNVAWRITRYGNGTDGLKLRFERLDGFEMRAIECFQPRGIFDNYWDRR</sequence>
<keyword evidence="2" id="KW-1185">Reference proteome</keyword>
<dbReference type="GeneID" id="19467734"/>
<dbReference type="HOGENOM" id="CLU_527892_0_0_1"/>
<dbReference type="RefSeq" id="XP_008075838.1">
    <property type="nucleotide sequence ID" value="XM_008077647.1"/>
</dbReference>
<proteinExistence type="predicted"/>
<protein>
    <submittedName>
        <fullName evidence="1">Uncharacterized protein</fullName>
    </submittedName>
</protein>
<dbReference type="InterPro" id="IPR032675">
    <property type="entry name" value="LRR_dom_sf"/>
</dbReference>
<gene>
    <name evidence="1" type="ORF">GLAREA_08686</name>
</gene>
<dbReference type="Gene3D" id="3.80.10.10">
    <property type="entry name" value="Ribonuclease Inhibitor"/>
    <property type="match status" value="1"/>
</dbReference>
<dbReference type="EMBL" id="KE145352">
    <property type="protein sequence ID" value="EPE36523.1"/>
    <property type="molecule type" value="Genomic_DNA"/>
</dbReference>
<evidence type="ECO:0000313" key="1">
    <source>
        <dbReference type="EMBL" id="EPE36523.1"/>
    </source>
</evidence>
<dbReference type="AlphaFoldDB" id="S3EE23"/>
<dbReference type="KEGG" id="glz:GLAREA_08686"/>
<dbReference type="eggNOG" id="ENOG502T5RM">
    <property type="taxonomic scope" value="Eukaryota"/>
</dbReference>
<reference evidence="1 2" key="1">
    <citation type="journal article" date="2013" name="BMC Genomics">
        <title>Genomics-driven discovery of the pneumocandin biosynthetic gene cluster in the fungus Glarea lozoyensis.</title>
        <authorList>
            <person name="Chen L."/>
            <person name="Yue Q."/>
            <person name="Zhang X."/>
            <person name="Xiang M."/>
            <person name="Wang C."/>
            <person name="Li S."/>
            <person name="Che Y."/>
            <person name="Ortiz-Lopez F.J."/>
            <person name="Bills G.F."/>
            <person name="Liu X."/>
            <person name="An Z."/>
        </authorList>
    </citation>
    <scope>NUCLEOTIDE SEQUENCE [LARGE SCALE GENOMIC DNA]</scope>
    <source>
        <strain evidence="2">ATCC 20868 / MF5171</strain>
    </source>
</reference>
<dbReference type="Proteomes" id="UP000016922">
    <property type="component" value="Unassembled WGS sequence"/>
</dbReference>